<protein>
    <submittedName>
        <fullName evidence="1">Uncharacterized protein</fullName>
    </submittedName>
</protein>
<evidence type="ECO:0000313" key="1">
    <source>
        <dbReference type="EMBL" id="KAI3728307.1"/>
    </source>
</evidence>
<dbReference type="Proteomes" id="UP001055879">
    <property type="component" value="Linkage Group LG05"/>
</dbReference>
<proteinExistence type="predicted"/>
<gene>
    <name evidence="1" type="ORF">L6452_16941</name>
</gene>
<dbReference type="EMBL" id="CM042051">
    <property type="protein sequence ID" value="KAI3728307.1"/>
    <property type="molecule type" value="Genomic_DNA"/>
</dbReference>
<evidence type="ECO:0000313" key="2">
    <source>
        <dbReference type="Proteomes" id="UP001055879"/>
    </source>
</evidence>
<accession>A0ACB9C2B7</accession>
<reference evidence="1 2" key="2">
    <citation type="journal article" date="2022" name="Mol. Ecol. Resour.">
        <title>The genomes of chicory, endive, great burdock and yacon provide insights into Asteraceae paleo-polyploidization history and plant inulin production.</title>
        <authorList>
            <person name="Fan W."/>
            <person name="Wang S."/>
            <person name="Wang H."/>
            <person name="Wang A."/>
            <person name="Jiang F."/>
            <person name="Liu H."/>
            <person name="Zhao H."/>
            <person name="Xu D."/>
            <person name="Zhang Y."/>
        </authorList>
    </citation>
    <scope>NUCLEOTIDE SEQUENCE [LARGE SCALE GENOMIC DNA]</scope>
    <source>
        <strain evidence="2">cv. Niubang</strain>
    </source>
</reference>
<comment type="caution">
    <text evidence="1">The sequence shown here is derived from an EMBL/GenBank/DDBJ whole genome shotgun (WGS) entry which is preliminary data.</text>
</comment>
<keyword evidence="2" id="KW-1185">Reference proteome</keyword>
<name>A0ACB9C2B7_ARCLA</name>
<sequence length="78" mass="8956">MQGLLVFYFLVETRLFKLEQTHNVRGLFNLNFVIGFLASLFHRLHFSLFFSLSLTSNRSIDPSPTSFSQESSPARGWG</sequence>
<reference evidence="2" key="1">
    <citation type="journal article" date="2022" name="Mol. Ecol. Resour.">
        <title>The genomes of chicory, endive, great burdock and yacon provide insights into Asteraceae palaeo-polyploidization history and plant inulin production.</title>
        <authorList>
            <person name="Fan W."/>
            <person name="Wang S."/>
            <person name="Wang H."/>
            <person name="Wang A."/>
            <person name="Jiang F."/>
            <person name="Liu H."/>
            <person name="Zhao H."/>
            <person name="Xu D."/>
            <person name="Zhang Y."/>
        </authorList>
    </citation>
    <scope>NUCLEOTIDE SEQUENCE [LARGE SCALE GENOMIC DNA]</scope>
    <source>
        <strain evidence="2">cv. Niubang</strain>
    </source>
</reference>
<organism evidence="1 2">
    <name type="scientific">Arctium lappa</name>
    <name type="common">Greater burdock</name>
    <name type="synonym">Lappa major</name>
    <dbReference type="NCBI Taxonomy" id="4217"/>
    <lineage>
        <taxon>Eukaryota</taxon>
        <taxon>Viridiplantae</taxon>
        <taxon>Streptophyta</taxon>
        <taxon>Embryophyta</taxon>
        <taxon>Tracheophyta</taxon>
        <taxon>Spermatophyta</taxon>
        <taxon>Magnoliopsida</taxon>
        <taxon>eudicotyledons</taxon>
        <taxon>Gunneridae</taxon>
        <taxon>Pentapetalae</taxon>
        <taxon>asterids</taxon>
        <taxon>campanulids</taxon>
        <taxon>Asterales</taxon>
        <taxon>Asteraceae</taxon>
        <taxon>Carduoideae</taxon>
        <taxon>Cardueae</taxon>
        <taxon>Arctiinae</taxon>
        <taxon>Arctium</taxon>
    </lineage>
</organism>